<name>A0A1G4JCG7_9SACH</name>
<feature type="compositionally biased region" description="Polar residues" evidence="1">
    <location>
        <begin position="158"/>
        <end position="169"/>
    </location>
</feature>
<organism evidence="2 3">
    <name type="scientific">Lachancea mirantina</name>
    <dbReference type="NCBI Taxonomy" id="1230905"/>
    <lineage>
        <taxon>Eukaryota</taxon>
        <taxon>Fungi</taxon>
        <taxon>Dikarya</taxon>
        <taxon>Ascomycota</taxon>
        <taxon>Saccharomycotina</taxon>
        <taxon>Saccharomycetes</taxon>
        <taxon>Saccharomycetales</taxon>
        <taxon>Saccharomycetaceae</taxon>
        <taxon>Lachancea</taxon>
    </lineage>
</organism>
<sequence length="384" mass="41277">MTDNSVKEMETRFAQEDGLQTELVREFQAPKGLIMPLRLQFNDLLNTMATIDQNKGKSAHENFQMVRAKVIALNSQIQEFSRQVKGLEPRFESLEKYATEMKTSKFAPLETLSRSSEAAAVQQSKNVSGISGLSGGPSVASGPSPASAAARASYSSANTPNSSVSTPSGAQGAAARKPKRSRAKKNSVSGSMPGSMPSGMSSGMPGSVPGTQPLQQMSLAPQQPQQQQHHQMPMPSANPGQILANMSPANMMSSPMNVISPMNTGLSGVMGSSFSSNSMMTSANKPQTAPQQRQAVPTPQQINMSNITPANILTMSMMDKNMNNPAIRSQPQQQPAQQPQPQQQQQPTPQPRTQTQQLPQVGSNDFTNLDLNNLDLSNLNMDFF</sequence>
<feature type="compositionally biased region" description="Basic residues" evidence="1">
    <location>
        <begin position="176"/>
        <end position="185"/>
    </location>
</feature>
<dbReference type="InterPro" id="IPR020998">
    <property type="entry name" value="Med3"/>
</dbReference>
<feature type="compositionally biased region" description="Low complexity" evidence="1">
    <location>
        <begin position="136"/>
        <end position="157"/>
    </location>
</feature>
<feature type="compositionally biased region" description="Low complexity" evidence="1">
    <location>
        <begin position="187"/>
        <end position="237"/>
    </location>
</feature>
<feature type="region of interest" description="Disordered" evidence="1">
    <location>
        <begin position="129"/>
        <end position="239"/>
    </location>
</feature>
<feature type="compositionally biased region" description="Polar residues" evidence="1">
    <location>
        <begin position="283"/>
        <end position="298"/>
    </location>
</feature>
<reference evidence="2 3" key="1">
    <citation type="submission" date="2016-03" db="EMBL/GenBank/DDBJ databases">
        <authorList>
            <person name="Devillers H."/>
        </authorList>
    </citation>
    <scope>NUCLEOTIDE SEQUENCE [LARGE SCALE GENOMIC DNA]</scope>
    <source>
        <strain evidence="2">CBS 11717</strain>
    </source>
</reference>
<feature type="compositionally biased region" description="Low complexity" evidence="1">
    <location>
        <begin position="330"/>
        <end position="366"/>
    </location>
</feature>
<dbReference type="Proteomes" id="UP000191024">
    <property type="component" value="Chromosome D"/>
</dbReference>
<dbReference type="GO" id="GO:0006357">
    <property type="term" value="P:regulation of transcription by RNA polymerase II"/>
    <property type="evidence" value="ECO:0007669"/>
    <property type="project" value="InterPro"/>
</dbReference>
<dbReference type="Pfam" id="PF11593">
    <property type="entry name" value="Med3"/>
    <property type="match status" value="1"/>
</dbReference>
<feature type="region of interest" description="Disordered" evidence="1">
    <location>
        <begin position="277"/>
        <end position="298"/>
    </location>
</feature>
<dbReference type="STRING" id="1230905.A0A1G4JCG7"/>
<protein>
    <submittedName>
        <fullName evidence="2">LAMI_0D06678g1_1</fullName>
    </submittedName>
</protein>
<evidence type="ECO:0000313" key="3">
    <source>
        <dbReference type="Proteomes" id="UP000191024"/>
    </source>
</evidence>
<dbReference type="GO" id="GO:0003712">
    <property type="term" value="F:transcription coregulator activity"/>
    <property type="evidence" value="ECO:0007669"/>
    <property type="project" value="InterPro"/>
</dbReference>
<dbReference type="OrthoDB" id="4070475at2759"/>
<gene>
    <name evidence="2" type="ORF">LAMI_0D06678G</name>
</gene>
<evidence type="ECO:0000313" key="2">
    <source>
        <dbReference type="EMBL" id="SCU87588.1"/>
    </source>
</evidence>
<keyword evidence="3" id="KW-1185">Reference proteome</keyword>
<feature type="region of interest" description="Disordered" evidence="1">
    <location>
        <begin position="322"/>
        <end position="366"/>
    </location>
</feature>
<proteinExistence type="predicted"/>
<dbReference type="GO" id="GO:0016592">
    <property type="term" value="C:mediator complex"/>
    <property type="evidence" value="ECO:0007669"/>
    <property type="project" value="InterPro"/>
</dbReference>
<dbReference type="EMBL" id="LT598463">
    <property type="protein sequence ID" value="SCU87588.1"/>
    <property type="molecule type" value="Genomic_DNA"/>
</dbReference>
<dbReference type="AlphaFoldDB" id="A0A1G4JCG7"/>
<accession>A0A1G4JCG7</accession>
<evidence type="ECO:0000256" key="1">
    <source>
        <dbReference type="SAM" id="MobiDB-lite"/>
    </source>
</evidence>